<keyword evidence="2" id="KW-1185">Reference proteome</keyword>
<sequence>MSTTPTMTPLKRAFEQSRAENNIELILPALLKAQFHVVIGGQSEQIDLFLVPSPNPERRCVTVAEELAFLAGIDYPKIPVTGRQLVASIPADIEIVILHGDGANYLTREQLAWFRGMPEMQA</sequence>
<protein>
    <recommendedName>
        <fullName evidence="3">SseB protein N-terminal domain-containing protein</fullName>
    </recommendedName>
</protein>
<evidence type="ECO:0008006" key="3">
    <source>
        <dbReference type="Google" id="ProtNLM"/>
    </source>
</evidence>
<name>A0A1A7C3J3_9BURK</name>
<dbReference type="PATRIC" id="fig|1747903.4.peg.2439"/>
<dbReference type="AlphaFoldDB" id="A0A1A7C3J3"/>
<dbReference type="RefSeq" id="WP_150127815.1">
    <property type="nucleotide sequence ID" value="NZ_LOCQ01000056.1"/>
</dbReference>
<evidence type="ECO:0000313" key="2">
    <source>
        <dbReference type="Proteomes" id="UP000092713"/>
    </source>
</evidence>
<dbReference type="EMBL" id="LOCQ01000056">
    <property type="protein sequence ID" value="OBV38878.1"/>
    <property type="molecule type" value="Genomic_DNA"/>
</dbReference>
<gene>
    <name evidence="1" type="ORF">ASR47_1007194</name>
</gene>
<evidence type="ECO:0000313" key="1">
    <source>
        <dbReference type="EMBL" id="OBV38878.1"/>
    </source>
</evidence>
<organism evidence="1 2">
    <name type="scientific">Janthinobacterium psychrotolerans</name>
    <dbReference type="NCBI Taxonomy" id="1747903"/>
    <lineage>
        <taxon>Bacteria</taxon>
        <taxon>Pseudomonadati</taxon>
        <taxon>Pseudomonadota</taxon>
        <taxon>Betaproteobacteria</taxon>
        <taxon>Burkholderiales</taxon>
        <taxon>Oxalobacteraceae</taxon>
        <taxon>Janthinobacterium</taxon>
    </lineage>
</organism>
<reference evidence="1 2" key="1">
    <citation type="submission" date="2016-04" db="EMBL/GenBank/DDBJ databases">
        <title>Draft genome sequence of Janthinobacterium psychrotolerans sp. nov., isolated from freshwater sediments in Denmark.</title>
        <authorList>
            <person name="Gong X."/>
            <person name="Skrivergaard S."/>
            <person name="Korsgaard B.S."/>
            <person name="Schreiber L."/>
            <person name="Marshall I.P."/>
            <person name="Finster K."/>
            <person name="Schramm A."/>
        </authorList>
    </citation>
    <scope>NUCLEOTIDE SEQUENCE [LARGE SCALE GENOMIC DNA]</scope>
    <source>
        <strain evidence="1 2">S3-2</strain>
    </source>
</reference>
<dbReference type="OrthoDB" id="8703771at2"/>
<accession>A0A1A7C3J3</accession>
<comment type="caution">
    <text evidence="1">The sequence shown here is derived from an EMBL/GenBank/DDBJ whole genome shotgun (WGS) entry which is preliminary data.</text>
</comment>
<dbReference type="Proteomes" id="UP000092713">
    <property type="component" value="Unassembled WGS sequence"/>
</dbReference>
<proteinExistence type="predicted"/>